<feature type="transmembrane region" description="Helical" evidence="1">
    <location>
        <begin position="163"/>
        <end position="185"/>
    </location>
</feature>
<reference evidence="2 3" key="2">
    <citation type="journal article" date="2011" name="Stand. Genomic Sci.">
        <title>Complete genome sequence of the extremely halophilic Halanaerobium praevalens type strain (GSL).</title>
        <authorList>
            <person name="Ivanova N."/>
            <person name="Sikorski J."/>
            <person name="Chertkov O."/>
            <person name="Nolan M."/>
            <person name="Lucas S."/>
            <person name="Hammon N."/>
            <person name="Deshpande S."/>
            <person name="Cheng J.F."/>
            <person name="Tapia R."/>
            <person name="Han C."/>
            <person name="Goodwin L."/>
            <person name="Pitluck S."/>
            <person name="Huntemann M."/>
            <person name="Liolios K."/>
            <person name="Pagani I."/>
            <person name="Mavromatis K."/>
            <person name="Ovchinikova G."/>
            <person name="Pati A."/>
            <person name="Chen A."/>
            <person name="Palaniappan K."/>
            <person name="Land M."/>
            <person name="Hauser L."/>
            <person name="Brambilla E.M."/>
            <person name="Kannan K.P."/>
            <person name="Rohde M."/>
            <person name="Tindall B.J."/>
            <person name="Goker M."/>
            <person name="Detter J.C."/>
            <person name="Woyke T."/>
            <person name="Bristow J."/>
            <person name="Eisen J.A."/>
            <person name="Markowitz V."/>
            <person name="Hugenholtz P."/>
            <person name="Kyrpides N.C."/>
            <person name="Klenk H.P."/>
            <person name="Lapidus A."/>
        </authorList>
    </citation>
    <scope>NUCLEOTIDE SEQUENCE [LARGE SCALE GENOMIC DNA]</scope>
    <source>
        <strain evidence="3">ATCC 33744 / DSM 2228 / GSL</strain>
    </source>
</reference>
<dbReference type="EMBL" id="CP002175">
    <property type="protein sequence ID" value="ADO77774.1"/>
    <property type="molecule type" value="Genomic_DNA"/>
</dbReference>
<evidence type="ECO:0008006" key="4">
    <source>
        <dbReference type="Google" id="ProtNLM"/>
    </source>
</evidence>
<dbReference type="HOGENOM" id="CLU_1155176_0_0_9"/>
<sequence>MNNIFKDQRLNYKDFLIIIASWYFIRISSYYIIEKDFVNLIYINQILSFTISILSHIVFLLIIYSYFNLLYDLKFSDLGFKLNKEQIRLKLLSIIFIILTSGVILFNFNYSNATKSSFFPIYLTKNFLKIIYSNLPLIVIIFLTLIFTASVEQFLINKITFSLFDLYLPSFIAIILNSLFASILLLEFEPAFILINFFALLISNYLYLISDYTLFNSIIFYSYFLTIYIVFIYGFQFIII</sequence>
<dbReference type="eggNOG" id="ENOG502ZNCN">
    <property type="taxonomic scope" value="Bacteria"/>
</dbReference>
<feature type="transmembrane region" description="Helical" evidence="1">
    <location>
        <begin position="191"/>
        <end position="208"/>
    </location>
</feature>
<protein>
    <recommendedName>
        <fullName evidence="4">Abortive infection protein</fullName>
    </recommendedName>
</protein>
<evidence type="ECO:0000313" key="2">
    <source>
        <dbReference type="EMBL" id="ADO77774.1"/>
    </source>
</evidence>
<organism evidence="2 3">
    <name type="scientific">Halanaerobium praevalens (strain ATCC 33744 / DSM 2228 / GSL)</name>
    <dbReference type="NCBI Taxonomy" id="572479"/>
    <lineage>
        <taxon>Bacteria</taxon>
        <taxon>Bacillati</taxon>
        <taxon>Bacillota</taxon>
        <taxon>Clostridia</taxon>
        <taxon>Halanaerobiales</taxon>
        <taxon>Halanaerobiaceae</taxon>
        <taxon>Halanaerobium</taxon>
    </lineage>
</organism>
<gene>
    <name evidence="2" type="ordered locus">Hprae_1648</name>
</gene>
<keyword evidence="1" id="KW-0812">Transmembrane</keyword>
<evidence type="ECO:0000256" key="1">
    <source>
        <dbReference type="SAM" id="Phobius"/>
    </source>
</evidence>
<dbReference type="PATRIC" id="fig|572479.3.peg.1669"/>
<feature type="transmembrane region" description="Helical" evidence="1">
    <location>
        <begin position="130"/>
        <end position="151"/>
    </location>
</feature>
<feature type="transmembrane region" description="Helical" evidence="1">
    <location>
        <begin position="12"/>
        <end position="33"/>
    </location>
</feature>
<dbReference type="KEGG" id="hpk:Hprae_1648"/>
<keyword evidence="3" id="KW-1185">Reference proteome</keyword>
<proteinExistence type="predicted"/>
<feature type="transmembrane region" description="Helical" evidence="1">
    <location>
        <begin position="220"/>
        <end position="239"/>
    </location>
</feature>
<dbReference type="STRING" id="572479.Hprae_1648"/>
<dbReference type="OrthoDB" id="2111313at2"/>
<accession>E3DPL2</accession>
<feature type="transmembrane region" description="Helical" evidence="1">
    <location>
        <begin position="91"/>
        <end position="110"/>
    </location>
</feature>
<feature type="transmembrane region" description="Helical" evidence="1">
    <location>
        <begin position="45"/>
        <end position="70"/>
    </location>
</feature>
<dbReference type="AlphaFoldDB" id="E3DPL2"/>
<keyword evidence="1" id="KW-1133">Transmembrane helix</keyword>
<keyword evidence="1" id="KW-0472">Membrane</keyword>
<evidence type="ECO:0000313" key="3">
    <source>
        <dbReference type="Proteomes" id="UP000006866"/>
    </source>
</evidence>
<dbReference type="Proteomes" id="UP000006866">
    <property type="component" value="Chromosome"/>
</dbReference>
<dbReference type="RefSeq" id="WP_014553794.1">
    <property type="nucleotide sequence ID" value="NC_017455.1"/>
</dbReference>
<name>E3DPL2_HALPG</name>
<reference evidence="3" key="1">
    <citation type="submission" date="2010-10" db="EMBL/GenBank/DDBJ databases">
        <title>The complete genome of Halanaerobium praevalens DSM 2228.</title>
        <authorList>
            <consortium name="US DOE Joint Genome Institute (JGI-PGF)"/>
            <person name="Lucas S."/>
            <person name="Copeland A."/>
            <person name="Lapidus A."/>
            <person name="Glavina del Rio T."/>
            <person name="Dalin E."/>
            <person name="Tice H."/>
            <person name="Bruce D."/>
            <person name="Goodwin L."/>
            <person name="Pitluck S."/>
            <person name="Kyrpides N."/>
            <person name="Mavromatis K."/>
            <person name="Ivanova N."/>
            <person name="Ovchinnikova G."/>
            <person name="Chertkov O."/>
            <person name="Detter J.C."/>
            <person name="Han C."/>
            <person name="Larimer F."/>
            <person name="Land M."/>
            <person name="Hauser L."/>
            <person name="Markowitz V."/>
            <person name="Cheng J.-F."/>
            <person name="Hugenholtz P."/>
            <person name="Woyke T."/>
            <person name="Wu D."/>
            <person name="Tindall B."/>
            <person name="Pomrenke H.G."/>
            <person name="Brambilla E."/>
            <person name="Klenk H.-P."/>
            <person name="Eisen J.A."/>
        </authorList>
    </citation>
    <scope>NUCLEOTIDE SEQUENCE [LARGE SCALE GENOMIC DNA]</scope>
    <source>
        <strain evidence="3">ATCC 33744 / DSM 2228 / GSL</strain>
    </source>
</reference>